<evidence type="ECO:0000256" key="1">
    <source>
        <dbReference type="SAM" id="MobiDB-lite"/>
    </source>
</evidence>
<evidence type="ECO:0000313" key="4">
    <source>
        <dbReference type="Proteomes" id="UP001153678"/>
    </source>
</evidence>
<dbReference type="Pfam" id="PF02811">
    <property type="entry name" value="PHP"/>
    <property type="match status" value="1"/>
</dbReference>
<dbReference type="EMBL" id="CAMKVN010001951">
    <property type="protein sequence ID" value="CAI2178937.1"/>
    <property type="molecule type" value="Genomic_DNA"/>
</dbReference>
<proteinExistence type="predicted"/>
<dbReference type="SMART" id="SM00481">
    <property type="entry name" value="POLIIIAc"/>
    <property type="match status" value="1"/>
</dbReference>
<dbReference type="GO" id="GO:0003676">
    <property type="term" value="F:nucleic acid binding"/>
    <property type="evidence" value="ECO:0007669"/>
    <property type="project" value="InterPro"/>
</dbReference>
<dbReference type="Gene3D" id="3.30.420.10">
    <property type="entry name" value="Ribonuclease H-like superfamily/Ribonuclease H"/>
    <property type="match status" value="1"/>
</dbReference>
<reference evidence="3" key="1">
    <citation type="submission" date="2022-08" db="EMBL/GenBank/DDBJ databases">
        <authorList>
            <person name="Kallberg Y."/>
            <person name="Tangrot J."/>
            <person name="Rosling A."/>
        </authorList>
    </citation>
    <scope>NUCLEOTIDE SEQUENCE</scope>
    <source>
        <strain evidence="3">Wild A</strain>
    </source>
</reference>
<dbReference type="PANTHER" id="PTHR32294">
    <property type="entry name" value="DNA POLYMERASE III SUBUNIT ALPHA"/>
    <property type="match status" value="1"/>
</dbReference>
<feature type="region of interest" description="Disordered" evidence="1">
    <location>
        <begin position="1"/>
        <end position="22"/>
    </location>
</feature>
<organism evidence="3 4">
    <name type="scientific">Funneliformis geosporum</name>
    <dbReference type="NCBI Taxonomy" id="1117311"/>
    <lineage>
        <taxon>Eukaryota</taxon>
        <taxon>Fungi</taxon>
        <taxon>Fungi incertae sedis</taxon>
        <taxon>Mucoromycota</taxon>
        <taxon>Glomeromycotina</taxon>
        <taxon>Glomeromycetes</taxon>
        <taxon>Glomerales</taxon>
        <taxon>Glomeraceae</taxon>
        <taxon>Funneliformis</taxon>
    </lineage>
</organism>
<dbReference type="Gene3D" id="3.20.20.140">
    <property type="entry name" value="Metal-dependent hydrolases"/>
    <property type="match status" value="1"/>
</dbReference>
<dbReference type="InterPro" id="IPR012337">
    <property type="entry name" value="RNaseH-like_sf"/>
</dbReference>
<evidence type="ECO:0000313" key="3">
    <source>
        <dbReference type="EMBL" id="CAI2178937.1"/>
    </source>
</evidence>
<feature type="domain" description="Polymerase/histidinol phosphatase N-terminal" evidence="2">
    <location>
        <begin position="235"/>
        <end position="301"/>
    </location>
</feature>
<dbReference type="InterPro" id="IPR004013">
    <property type="entry name" value="PHP_dom"/>
</dbReference>
<dbReference type="AlphaFoldDB" id="A0A9W4SSH9"/>
<dbReference type="InterPro" id="IPR004805">
    <property type="entry name" value="DnaE2/DnaE/PolC"/>
</dbReference>
<dbReference type="InterPro" id="IPR036397">
    <property type="entry name" value="RNaseH_sf"/>
</dbReference>
<name>A0A9W4SSH9_9GLOM</name>
<accession>A0A9W4SSH9</accession>
<dbReference type="PANTHER" id="PTHR32294:SF5">
    <property type="entry name" value="DNA POLYMERASE III POLC-TYPE"/>
    <property type="match status" value="1"/>
</dbReference>
<sequence length="682" mass="79089">MNELSINDNDMRLAKRKSRGEEKEEEKKDKTFWCGICQIKCKNELFGAETLKEELEIAKETNINELKELEVNFSPPNCLEIKVSNLLTVEAIGKLLYSIYNKLNYLFDHLEYRIVDKRDLIFFYEQKELLENFILRRNVIYLRLLEQSDLDNWKAKFAVLKEILEKLGLTGLRFGKEKSANNNNPQTTLAKNKDSEIIEGRKKSNLGSSNNQPINGGKRLNKSILFREWKGRKLFELGVHSKFSTLDGISSPVDYATSARKKNYAALAITDHYNVQSFPEFSKHQSSDLKIIYGCEMEMLEDKLPPYLFNYSEQFLEKKINDLTYCVFDLETTGFFSQYNEIIEIGYVIYHQGEIIQEKEYLICPEKEISAEWEGCVLVAHNAGKFDYGFLNKVWKENFEKLSHVPGRGKIVQTHRALDDSKLLAELLGKLLKTLKENKISHQEGLYNLYRLITLSHTKNLFKKPSVFCSDLAKYRSGLLIGAAGGREGETFSLFSSFNFEEKKQAKLRFYDYLEVNSPATFRYLWLNGLIRETELKEMITKIIQAAEELKIPTIASHHVYYCESKEKLLKEIIIANEGMNGSRHYLYNQATLEGKEDRFACLPPQHLLNLEEMIDNWLFINDKYLIEKLIFKYPQTIVNKVGEIIIKQPPLNYSATGSSRSEEEDLISAYTQRTTEIFGTP</sequence>
<dbReference type="SUPFAM" id="SSF53098">
    <property type="entry name" value="Ribonuclease H-like"/>
    <property type="match status" value="1"/>
</dbReference>
<dbReference type="Proteomes" id="UP001153678">
    <property type="component" value="Unassembled WGS sequence"/>
</dbReference>
<dbReference type="InterPro" id="IPR003141">
    <property type="entry name" value="Pol/His_phosphatase_N"/>
</dbReference>
<evidence type="ECO:0000259" key="2">
    <source>
        <dbReference type="SMART" id="SM00481"/>
    </source>
</evidence>
<dbReference type="GO" id="GO:0006260">
    <property type="term" value="P:DNA replication"/>
    <property type="evidence" value="ECO:0007669"/>
    <property type="project" value="InterPro"/>
</dbReference>
<dbReference type="GO" id="GO:0008408">
    <property type="term" value="F:3'-5' exonuclease activity"/>
    <property type="evidence" value="ECO:0007669"/>
    <property type="project" value="InterPro"/>
</dbReference>
<gene>
    <name evidence="3" type="ORF">FWILDA_LOCUS8837</name>
</gene>
<comment type="caution">
    <text evidence="3">The sequence shown here is derived from an EMBL/GenBank/DDBJ whole genome shotgun (WGS) entry which is preliminary data.</text>
</comment>
<dbReference type="CDD" id="cd06127">
    <property type="entry name" value="DEDDh"/>
    <property type="match status" value="1"/>
</dbReference>
<dbReference type="OrthoDB" id="2413547at2759"/>
<feature type="compositionally biased region" description="Basic and acidic residues" evidence="1">
    <location>
        <begin position="9"/>
        <end position="22"/>
    </location>
</feature>
<protein>
    <submittedName>
        <fullName evidence="3">8693_t:CDS:1</fullName>
    </submittedName>
</protein>
<keyword evidence="4" id="KW-1185">Reference proteome</keyword>